<dbReference type="PANTHER" id="PTHR43033:SF1">
    <property type="entry name" value="TRNA(ILE)-LYSIDINE SYNTHASE-RELATED"/>
    <property type="match status" value="1"/>
</dbReference>
<accession>K1XIJ6</accession>
<dbReference type="GO" id="GO:0005524">
    <property type="term" value="F:ATP binding"/>
    <property type="evidence" value="ECO:0007669"/>
    <property type="project" value="UniProtKB-UniRule"/>
</dbReference>
<dbReference type="HAMAP" id="MF_01161">
    <property type="entry name" value="tRNA_Ile_lys_synt"/>
    <property type="match status" value="1"/>
</dbReference>
<comment type="catalytic activity">
    <reaction evidence="5 6">
        <text>cytidine(34) in tRNA(Ile2) + L-lysine + ATP = lysidine(34) in tRNA(Ile2) + AMP + diphosphate + H(+)</text>
        <dbReference type="Rhea" id="RHEA:43744"/>
        <dbReference type="Rhea" id="RHEA-COMP:10625"/>
        <dbReference type="Rhea" id="RHEA-COMP:10670"/>
        <dbReference type="ChEBI" id="CHEBI:15378"/>
        <dbReference type="ChEBI" id="CHEBI:30616"/>
        <dbReference type="ChEBI" id="CHEBI:32551"/>
        <dbReference type="ChEBI" id="CHEBI:33019"/>
        <dbReference type="ChEBI" id="CHEBI:82748"/>
        <dbReference type="ChEBI" id="CHEBI:83665"/>
        <dbReference type="ChEBI" id="CHEBI:456215"/>
        <dbReference type="EC" id="6.3.4.19"/>
    </reaction>
</comment>
<dbReference type="GO" id="GO:0032267">
    <property type="term" value="F:tRNA(Ile)-lysidine synthase activity"/>
    <property type="evidence" value="ECO:0007669"/>
    <property type="project" value="UniProtKB-EC"/>
</dbReference>
<dbReference type="GO" id="GO:0005737">
    <property type="term" value="C:cytoplasm"/>
    <property type="evidence" value="ECO:0007669"/>
    <property type="project" value="UniProtKB-SubCell"/>
</dbReference>
<dbReference type="PANTHER" id="PTHR43033">
    <property type="entry name" value="TRNA(ILE)-LYSIDINE SYNTHASE-RELATED"/>
    <property type="match status" value="1"/>
</dbReference>
<keyword evidence="2 6" id="KW-0819">tRNA processing</keyword>
<keyword evidence="6" id="KW-0963">Cytoplasm</keyword>
<dbReference type="InterPro" id="IPR012094">
    <property type="entry name" value="tRNA_Ile_lys_synt"/>
</dbReference>
<keyword evidence="3 6" id="KW-0547">Nucleotide-binding</keyword>
<gene>
    <name evidence="6" type="primary">tilS</name>
    <name evidence="8" type="ORF">ACD_80C00130G0002</name>
</gene>
<evidence type="ECO:0000256" key="6">
    <source>
        <dbReference type="HAMAP-Rule" id="MF_01161"/>
    </source>
</evidence>
<evidence type="ECO:0000256" key="1">
    <source>
        <dbReference type="ARBA" id="ARBA00022598"/>
    </source>
</evidence>
<dbReference type="Pfam" id="PF01171">
    <property type="entry name" value="ATP_bind_3"/>
    <property type="match status" value="1"/>
</dbReference>
<proteinExistence type="inferred from homology"/>
<dbReference type="AlphaFoldDB" id="K1XIJ6"/>
<comment type="domain">
    <text evidence="6">The N-terminal region contains the highly conserved SGGXDS motif, predicted to be a P-loop motif involved in ATP binding.</text>
</comment>
<evidence type="ECO:0000256" key="2">
    <source>
        <dbReference type="ARBA" id="ARBA00022694"/>
    </source>
</evidence>
<comment type="caution">
    <text evidence="8">The sequence shown here is derived from an EMBL/GenBank/DDBJ whole genome shotgun (WGS) entry which is preliminary data.</text>
</comment>
<organism evidence="8">
    <name type="scientific">uncultured bacterium</name>
    <name type="common">gcode 4</name>
    <dbReference type="NCBI Taxonomy" id="1234023"/>
    <lineage>
        <taxon>Bacteria</taxon>
        <taxon>environmental samples</taxon>
    </lineage>
</organism>
<protein>
    <recommendedName>
        <fullName evidence="6">tRNA(Ile)-lysidine synthase</fullName>
        <ecNumber evidence="6">6.3.4.19</ecNumber>
    </recommendedName>
    <alternativeName>
        <fullName evidence="6">tRNA(Ile)-2-lysyl-cytidine synthase</fullName>
    </alternativeName>
    <alternativeName>
        <fullName evidence="6">tRNA(Ile)-lysidine synthetase</fullName>
    </alternativeName>
</protein>
<evidence type="ECO:0000256" key="4">
    <source>
        <dbReference type="ARBA" id="ARBA00022840"/>
    </source>
</evidence>
<reference evidence="8" key="1">
    <citation type="journal article" date="2012" name="Science">
        <title>Fermentation, hydrogen, and sulfur metabolism in multiple uncultivated bacterial phyla.</title>
        <authorList>
            <person name="Wrighton K.C."/>
            <person name="Thomas B.C."/>
            <person name="Sharon I."/>
            <person name="Miller C.S."/>
            <person name="Castelle C.J."/>
            <person name="VerBerkmoes N.C."/>
            <person name="Wilkins M.J."/>
            <person name="Hettich R.L."/>
            <person name="Lipton M.S."/>
            <person name="Williams K.H."/>
            <person name="Long P.E."/>
            <person name="Banfield J.F."/>
        </authorList>
    </citation>
    <scope>NUCLEOTIDE SEQUENCE [LARGE SCALE GENOMIC DNA]</scope>
</reference>
<dbReference type="InterPro" id="IPR012795">
    <property type="entry name" value="tRNA_Ile_lys_synt_N"/>
</dbReference>
<dbReference type="Gene3D" id="3.40.50.620">
    <property type="entry name" value="HUPs"/>
    <property type="match status" value="1"/>
</dbReference>
<dbReference type="EC" id="6.3.4.19" evidence="6"/>
<dbReference type="InterPro" id="IPR011063">
    <property type="entry name" value="TilS/TtcA_N"/>
</dbReference>
<evidence type="ECO:0000259" key="7">
    <source>
        <dbReference type="Pfam" id="PF01171"/>
    </source>
</evidence>
<evidence type="ECO:0000313" key="8">
    <source>
        <dbReference type="EMBL" id="EKD25031.1"/>
    </source>
</evidence>
<dbReference type="NCBIfam" id="TIGR02432">
    <property type="entry name" value="lysidine_TilS_N"/>
    <property type="match status" value="1"/>
</dbReference>
<evidence type="ECO:0000256" key="3">
    <source>
        <dbReference type="ARBA" id="ARBA00022741"/>
    </source>
</evidence>
<feature type="binding site" evidence="6">
    <location>
        <begin position="43"/>
        <end position="48"/>
    </location>
    <ligand>
        <name>ATP</name>
        <dbReference type="ChEBI" id="CHEBI:30616"/>
    </ligand>
</feature>
<dbReference type="CDD" id="cd01992">
    <property type="entry name" value="TilS_N"/>
    <property type="match status" value="1"/>
</dbReference>
<dbReference type="SUPFAM" id="SSF52402">
    <property type="entry name" value="Adenine nucleotide alpha hydrolases-like"/>
    <property type="match status" value="1"/>
</dbReference>
<comment type="similarity">
    <text evidence="6">Belongs to the tRNA(Ile)-lysidine synthase family.</text>
</comment>
<evidence type="ECO:0000256" key="5">
    <source>
        <dbReference type="ARBA" id="ARBA00048539"/>
    </source>
</evidence>
<dbReference type="GO" id="GO:0006400">
    <property type="term" value="P:tRNA modification"/>
    <property type="evidence" value="ECO:0007669"/>
    <property type="project" value="UniProtKB-UniRule"/>
</dbReference>
<keyword evidence="1 6" id="KW-0436">Ligase</keyword>
<name>K1XIJ6_9BACT</name>
<keyword evidence="4 6" id="KW-0067">ATP-binding</keyword>
<feature type="domain" description="tRNA(Ile)-lysidine/2-thiocytidine synthase N-terminal" evidence="7">
    <location>
        <begin position="37"/>
        <end position="219"/>
    </location>
</feature>
<sequence length="432" mass="50891">MWKKPGTIWWIKNNTLTFAQQQICFELLKSKVQPDQKVMVAISGGADSTLTACLMYNFFLKYKYDLQNLFFIHCNHNTRTSNLADEKFITTYFKGMQYSIVKRKNNKKSSEAELRNWRYGEFKKQIRIHGINQLIFGHNLTDRIESTFLNLLRGANLNGLVAMQTQETHHLLPDTQILRPILTLTKDDILHICKHNKIPFMTDPTNKDTTTSLRNKLRNKVLPELYKLAHKQTATTNSYIESMKSIYEQLEKSHGEKILNSEFWILNSIKKSPHRHAKFAYQRRIDSKDISNEAIMDTLKTLGISNNITTPLLKEWTSFLQKNESGYKYFNKTYLFKSHGNIYLISGPLFFWQKTIDMSHRLDTLGDITREGQKYEINKKEYLGATLRFAKKDDIYRKKTRNEYCINQKIPIFQRNFIPLIVKKNQILKVYK</sequence>
<dbReference type="InterPro" id="IPR014729">
    <property type="entry name" value="Rossmann-like_a/b/a_fold"/>
</dbReference>
<comment type="subcellular location">
    <subcellularLocation>
        <location evidence="6">Cytoplasm</location>
    </subcellularLocation>
</comment>
<dbReference type="EMBL" id="AMFJ01036137">
    <property type="protein sequence ID" value="EKD25031.1"/>
    <property type="molecule type" value="Genomic_DNA"/>
</dbReference>
<comment type="function">
    <text evidence="6">Ligates lysine onto the cytidine present at position 34 of the AUA codon-specific tRNA(Ile) that contains the anticodon CAU, in an ATP-dependent manner. Cytidine is converted to lysidine, thus changing the amino acid specificity of the tRNA from methionine to isoleucine.</text>
</comment>